<feature type="signal peptide" evidence="6">
    <location>
        <begin position="1"/>
        <end position="37"/>
    </location>
</feature>
<gene>
    <name evidence="8" type="ORF">D5400_05570</name>
</gene>
<comment type="similarity">
    <text evidence="5">Belongs to the Omp25/RopB family.</text>
</comment>
<proteinExistence type="inferred from homology"/>
<organism evidence="8 9">
    <name type="scientific">Georhizobium profundi</name>
    <dbReference type="NCBI Taxonomy" id="2341112"/>
    <lineage>
        <taxon>Bacteria</taxon>
        <taxon>Pseudomonadati</taxon>
        <taxon>Pseudomonadota</taxon>
        <taxon>Alphaproteobacteria</taxon>
        <taxon>Hyphomicrobiales</taxon>
        <taxon>Rhizobiaceae</taxon>
        <taxon>Georhizobium</taxon>
    </lineage>
</organism>
<evidence type="ECO:0000256" key="3">
    <source>
        <dbReference type="ARBA" id="ARBA00023136"/>
    </source>
</evidence>
<keyword evidence="9" id="KW-1185">Reference proteome</keyword>
<evidence type="ECO:0000313" key="8">
    <source>
        <dbReference type="EMBL" id="AZN70813.1"/>
    </source>
</evidence>
<dbReference type="SUPFAM" id="SSF56925">
    <property type="entry name" value="OMPA-like"/>
    <property type="match status" value="1"/>
</dbReference>
<dbReference type="KEGG" id="abaw:D5400_05570"/>
<feature type="chain" id="PRO_5019571279" evidence="6">
    <location>
        <begin position="38"/>
        <end position="215"/>
    </location>
</feature>
<reference evidence="8 9" key="1">
    <citation type="submission" date="2018-09" db="EMBL/GenBank/DDBJ databases">
        <title>Marinorhizobium profundi gen. nov., sp. nov., isolated from a deep-sea sediment sample from the New Britain Trench and proposal of Marinorhizobiaceae fam. nov. in the order Rhizobiales of the class Alphaproteobacteria.</title>
        <authorList>
            <person name="Cao J."/>
        </authorList>
    </citation>
    <scope>NUCLEOTIDE SEQUENCE [LARGE SCALE GENOMIC DNA]</scope>
    <source>
        <strain evidence="8 9">WS11</strain>
    </source>
</reference>
<dbReference type="AlphaFoldDB" id="A0A3S9B1I5"/>
<name>A0A3S9B1I5_9HYPH</name>
<sequence>MKFKRSTPSIGSPMEKTMKHIIAIALASTVMSASAFAADAIVYNEPAPASAPFVAPGFDWTGPYIGIQAGYAWAELDTGPATIDADGVLGGIHAGYNYDFGGFVVGGEVDYDFANVEIDGGLGEIDGVARAKLRAGADLGQVLVYGTAGGAYATADTALGDLNDFGWLVGAGVDFAATDNIIVGAEYLYHDFSNFDDSGIDVNVHTLKAKASFKF</sequence>
<evidence type="ECO:0000259" key="7">
    <source>
        <dbReference type="Pfam" id="PF13505"/>
    </source>
</evidence>
<dbReference type="Pfam" id="PF13505">
    <property type="entry name" value="OMP_b-brl"/>
    <property type="match status" value="1"/>
</dbReference>
<keyword evidence="2 6" id="KW-0732">Signal</keyword>
<accession>A0A3S9B1I5</accession>
<dbReference type="PANTHER" id="PTHR34001">
    <property type="entry name" value="BLL7405 PROTEIN"/>
    <property type="match status" value="1"/>
</dbReference>
<protein>
    <submittedName>
        <fullName evidence="8">Porin family protein</fullName>
    </submittedName>
</protein>
<dbReference type="OrthoDB" id="9815357at2"/>
<comment type="subcellular location">
    <subcellularLocation>
        <location evidence="1">Cell outer membrane</location>
    </subcellularLocation>
</comment>
<evidence type="ECO:0000256" key="1">
    <source>
        <dbReference type="ARBA" id="ARBA00004442"/>
    </source>
</evidence>
<keyword evidence="4" id="KW-0998">Cell outer membrane</keyword>
<dbReference type="InterPro" id="IPR011250">
    <property type="entry name" value="OMP/PagP_B-barrel"/>
</dbReference>
<dbReference type="EMBL" id="CP032509">
    <property type="protein sequence ID" value="AZN70813.1"/>
    <property type="molecule type" value="Genomic_DNA"/>
</dbReference>
<evidence type="ECO:0000256" key="4">
    <source>
        <dbReference type="ARBA" id="ARBA00023237"/>
    </source>
</evidence>
<dbReference type="InterPro" id="IPR027385">
    <property type="entry name" value="Beta-barrel_OMP"/>
</dbReference>
<dbReference type="GO" id="GO:0009279">
    <property type="term" value="C:cell outer membrane"/>
    <property type="evidence" value="ECO:0007669"/>
    <property type="project" value="UniProtKB-SubCell"/>
</dbReference>
<dbReference type="PANTHER" id="PTHR34001:SF3">
    <property type="entry name" value="BLL7405 PROTEIN"/>
    <property type="match status" value="1"/>
</dbReference>
<dbReference type="Proteomes" id="UP000268192">
    <property type="component" value="Chromosome"/>
</dbReference>
<dbReference type="InterPro" id="IPR051692">
    <property type="entry name" value="OMP-like"/>
</dbReference>
<feature type="domain" description="Outer membrane protein beta-barrel" evidence="7">
    <location>
        <begin position="24"/>
        <end position="215"/>
    </location>
</feature>
<evidence type="ECO:0000256" key="5">
    <source>
        <dbReference type="ARBA" id="ARBA00038306"/>
    </source>
</evidence>
<evidence type="ECO:0000313" key="9">
    <source>
        <dbReference type="Proteomes" id="UP000268192"/>
    </source>
</evidence>
<keyword evidence="3" id="KW-0472">Membrane</keyword>
<evidence type="ECO:0000256" key="2">
    <source>
        <dbReference type="ARBA" id="ARBA00022729"/>
    </source>
</evidence>
<dbReference type="Gene3D" id="2.40.160.20">
    <property type="match status" value="1"/>
</dbReference>
<evidence type="ECO:0000256" key="6">
    <source>
        <dbReference type="SAM" id="SignalP"/>
    </source>
</evidence>